<accession>A0A1I4NZD0</accession>
<evidence type="ECO:0000313" key="2">
    <source>
        <dbReference type="Proteomes" id="UP000183287"/>
    </source>
</evidence>
<protein>
    <submittedName>
        <fullName evidence="1">Transposase</fullName>
    </submittedName>
</protein>
<dbReference type="EMBL" id="FOUB01000017">
    <property type="protein sequence ID" value="SFM20901.1"/>
    <property type="molecule type" value="Genomic_DNA"/>
</dbReference>
<name>A0A1I4NZD0_9PROT</name>
<organism evidence="1 2">
    <name type="scientific">Nitrosomonas communis</name>
    <dbReference type="NCBI Taxonomy" id="44574"/>
    <lineage>
        <taxon>Bacteria</taxon>
        <taxon>Pseudomonadati</taxon>
        <taxon>Pseudomonadota</taxon>
        <taxon>Betaproteobacteria</taxon>
        <taxon>Nitrosomonadales</taxon>
        <taxon>Nitrosomonadaceae</taxon>
        <taxon>Nitrosomonas</taxon>
    </lineage>
</organism>
<proteinExistence type="predicted"/>
<reference evidence="2" key="1">
    <citation type="submission" date="2016-10" db="EMBL/GenBank/DDBJ databases">
        <authorList>
            <person name="Varghese N."/>
            <person name="Submissions S."/>
        </authorList>
    </citation>
    <scope>NUCLEOTIDE SEQUENCE [LARGE SCALE GENOMIC DNA]</scope>
    <source>
        <strain evidence="2">Nm44</strain>
    </source>
</reference>
<dbReference type="Gene3D" id="1.10.10.10">
    <property type="entry name" value="Winged helix-like DNA-binding domain superfamily/Winged helix DNA-binding domain"/>
    <property type="match status" value="1"/>
</dbReference>
<evidence type="ECO:0000313" key="1">
    <source>
        <dbReference type="EMBL" id="SFM20901.1"/>
    </source>
</evidence>
<dbReference type="AlphaFoldDB" id="A0A1I4NZD0"/>
<dbReference type="InterPro" id="IPR036388">
    <property type="entry name" value="WH-like_DNA-bd_sf"/>
</dbReference>
<gene>
    <name evidence="1" type="ORF">SAMN05421863_101734</name>
</gene>
<dbReference type="Proteomes" id="UP000183287">
    <property type="component" value="Unassembled WGS sequence"/>
</dbReference>
<sequence length="60" mass="6717">MKEQIRYSPQIRERAARLMHGHQGEYESQGMAMVSITAKNGCTPETLRTLVPQSKTAQGI</sequence>
<keyword evidence="2" id="KW-1185">Reference proteome</keyword>